<accession>A0A7S8E7R6</accession>
<dbReference type="RefSeq" id="WP_195169958.1">
    <property type="nucleotide sequence ID" value="NZ_CP062983.1"/>
</dbReference>
<dbReference type="SUPFAM" id="SSF53335">
    <property type="entry name" value="S-adenosyl-L-methionine-dependent methyltransferases"/>
    <property type="match status" value="1"/>
</dbReference>
<proteinExistence type="predicted"/>
<dbReference type="EMBL" id="CP062983">
    <property type="protein sequence ID" value="QPC81887.1"/>
    <property type="molecule type" value="Genomic_DNA"/>
</dbReference>
<protein>
    <recommendedName>
        <fullName evidence="3">Methyltransferase domain-containing protein</fullName>
    </recommendedName>
</protein>
<keyword evidence="2" id="KW-1185">Reference proteome</keyword>
<evidence type="ECO:0000313" key="2">
    <source>
        <dbReference type="Proteomes" id="UP000594468"/>
    </source>
</evidence>
<dbReference type="AlphaFoldDB" id="A0A7S8E7R6"/>
<sequence>MNQERYIEAMAKHLPPSAAELRLFDVGGVAGRTLRSLRPDLNVTVTSLNTEQWAYPEAVADAVSAYDIPLQADLMAAVLRLLRPGGRFILVNPFGTVDESLVHTLQGAGYVRILVEAAVEGQGVLIRGERVHDTADTLARVQGVAGRDADVLDLATYRGRYVHLLVRQTPNKPVWRLTPEDVLTWEAAAIRQGDDVLLLGFSSLPKAVGLMQPAVLAYLIHGVNKVGKFSKDVAASWPHGVLLNPTLDHIQHADIQFIDIDPQTAEAPDE</sequence>
<reference evidence="1 2" key="1">
    <citation type="submission" date="2020-02" db="EMBL/GenBank/DDBJ databases">
        <authorList>
            <person name="Zheng R.K."/>
            <person name="Sun C.M."/>
        </authorList>
    </citation>
    <scope>NUCLEOTIDE SEQUENCE [LARGE SCALE GENOMIC DNA]</scope>
    <source>
        <strain evidence="2">rifampicinis</strain>
    </source>
</reference>
<gene>
    <name evidence="1" type="ORF">G4Y79_19680</name>
</gene>
<evidence type="ECO:0008006" key="3">
    <source>
        <dbReference type="Google" id="ProtNLM"/>
    </source>
</evidence>
<dbReference type="KEGG" id="pmet:G4Y79_19680"/>
<name>A0A7S8E7R6_9CHLR</name>
<dbReference type="Gene3D" id="3.40.50.150">
    <property type="entry name" value="Vaccinia Virus protein VP39"/>
    <property type="match status" value="1"/>
</dbReference>
<dbReference type="Proteomes" id="UP000594468">
    <property type="component" value="Chromosome"/>
</dbReference>
<dbReference type="InterPro" id="IPR029063">
    <property type="entry name" value="SAM-dependent_MTases_sf"/>
</dbReference>
<organism evidence="1 2">
    <name type="scientific">Phototrophicus methaneseepsis</name>
    <dbReference type="NCBI Taxonomy" id="2710758"/>
    <lineage>
        <taxon>Bacteria</taxon>
        <taxon>Bacillati</taxon>
        <taxon>Chloroflexota</taxon>
        <taxon>Candidatus Thermofontia</taxon>
        <taxon>Phototrophicales</taxon>
        <taxon>Phototrophicaceae</taxon>
        <taxon>Phototrophicus</taxon>
    </lineage>
</organism>
<evidence type="ECO:0000313" key="1">
    <source>
        <dbReference type="EMBL" id="QPC81887.1"/>
    </source>
</evidence>